<dbReference type="InterPro" id="IPR011009">
    <property type="entry name" value="Kinase-like_dom_sf"/>
</dbReference>
<dbReference type="EMBL" id="SIDB01000005">
    <property type="protein sequence ID" value="KAI3432552.1"/>
    <property type="molecule type" value="Genomic_DNA"/>
</dbReference>
<dbReference type="SUPFAM" id="SSF56112">
    <property type="entry name" value="Protein kinase-like (PK-like)"/>
    <property type="match status" value="1"/>
</dbReference>
<dbReference type="InterPro" id="IPR002575">
    <property type="entry name" value="Aminoglycoside_PTrfase"/>
</dbReference>
<dbReference type="OrthoDB" id="8905873at2759"/>
<dbReference type="Proteomes" id="UP001055712">
    <property type="component" value="Unassembled WGS sequence"/>
</dbReference>
<dbReference type="GO" id="GO:0005524">
    <property type="term" value="F:ATP binding"/>
    <property type="evidence" value="ECO:0007669"/>
    <property type="project" value="InterPro"/>
</dbReference>
<dbReference type="InterPro" id="IPR000719">
    <property type="entry name" value="Prot_kinase_dom"/>
</dbReference>
<feature type="domain" description="Protein kinase" evidence="1">
    <location>
        <begin position="1"/>
        <end position="175"/>
    </location>
</feature>
<organism evidence="2 3">
    <name type="scientific">Chlorella vulgaris</name>
    <name type="common">Green alga</name>
    <dbReference type="NCBI Taxonomy" id="3077"/>
    <lineage>
        <taxon>Eukaryota</taxon>
        <taxon>Viridiplantae</taxon>
        <taxon>Chlorophyta</taxon>
        <taxon>core chlorophytes</taxon>
        <taxon>Trebouxiophyceae</taxon>
        <taxon>Chlorellales</taxon>
        <taxon>Chlorellaceae</taxon>
        <taxon>Chlorella clade</taxon>
        <taxon>Chlorella</taxon>
    </lineage>
</organism>
<dbReference type="GO" id="GO:0004672">
    <property type="term" value="F:protein kinase activity"/>
    <property type="evidence" value="ECO:0007669"/>
    <property type="project" value="InterPro"/>
</dbReference>
<dbReference type="AlphaFoldDB" id="A0A9D4YYQ3"/>
<comment type="caution">
    <text evidence="2">The sequence shown here is derived from an EMBL/GenBank/DDBJ whole genome shotgun (WGS) entry which is preliminary data.</text>
</comment>
<reference evidence="2" key="2">
    <citation type="submission" date="2020-11" db="EMBL/GenBank/DDBJ databases">
        <authorList>
            <person name="Cecchin M."/>
            <person name="Marcolungo L."/>
            <person name="Rossato M."/>
            <person name="Girolomoni L."/>
            <person name="Cosentino E."/>
            <person name="Cuine S."/>
            <person name="Li-Beisson Y."/>
            <person name="Delledonne M."/>
            <person name="Ballottari M."/>
        </authorList>
    </citation>
    <scope>NUCLEOTIDE SEQUENCE</scope>
    <source>
        <strain evidence="2">211/11P</strain>
        <tissue evidence="2">Whole cell</tissue>
    </source>
</reference>
<keyword evidence="3" id="KW-1185">Reference proteome</keyword>
<protein>
    <recommendedName>
        <fullName evidence="1">Protein kinase domain-containing protein</fullName>
    </recommendedName>
</protein>
<gene>
    <name evidence="2" type="ORF">D9Q98_004101</name>
</gene>
<evidence type="ECO:0000313" key="3">
    <source>
        <dbReference type="Proteomes" id="UP001055712"/>
    </source>
</evidence>
<dbReference type="Gene3D" id="1.10.510.10">
    <property type="entry name" value="Transferase(Phosphotransferase) domain 1"/>
    <property type="match status" value="1"/>
</dbReference>
<name>A0A9D4YYQ3_CHLVU</name>
<sequence>MDHVEGKPLHSFRKPGMVSADLYLRFERAAASLWASGVVHGDLHGNNVMYDPKSKKLTILDFGRTVLLPPAMVSLVRQKMAHAISAGVHSLGELFSTSDTHKHRVPNLQHLVNRKVFNSYRLSWYHSDASPIRGMYNSLPRDEKAVVARERRALWGLSSIESLLSGALRLARDNE</sequence>
<proteinExistence type="predicted"/>
<evidence type="ECO:0000259" key="1">
    <source>
        <dbReference type="PROSITE" id="PS50011"/>
    </source>
</evidence>
<accession>A0A9D4YYQ3</accession>
<dbReference type="Pfam" id="PF01636">
    <property type="entry name" value="APH"/>
    <property type="match status" value="1"/>
</dbReference>
<evidence type="ECO:0000313" key="2">
    <source>
        <dbReference type="EMBL" id="KAI3432552.1"/>
    </source>
</evidence>
<reference evidence="2" key="1">
    <citation type="journal article" date="2019" name="Plant J.">
        <title>Chlorella vulgaris genome assembly and annotation reveals the molecular basis for metabolic acclimation to high light conditions.</title>
        <authorList>
            <person name="Cecchin M."/>
            <person name="Marcolungo L."/>
            <person name="Rossato M."/>
            <person name="Girolomoni L."/>
            <person name="Cosentino E."/>
            <person name="Cuine S."/>
            <person name="Li-Beisson Y."/>
            <person name="Delledonne M."/>
            <person name="Ballottari M."/>
        </authorList>
    </citation>
    <scope>NUCLEOTIDE SEQUENCE</scope>
    <source>
        <strain evidence="2">211/11P</strain>
    </source>
</reference>
<dbReference type="PROSITE" id="PS50011">
    <property type="entry name" value="PROTEIN_KINASE_DOM"/>
    <property type="match status" value="1"/>
</dbReference>